<evidence type="ECO:0000313" key="3">
    <source>
        <dbReference type="Proteomes" id="UP000324611"/>
    </source>
</evidence>
<evidence type="ECO:0000256" key="1">
    <source>
        <dbReference type="SAM" id="SignalP"/>
    </source>
</evidence>
<keyword evidence="1" id="KW-0732">Signal</keyword>
<evidence type="ECO:0000313" key="2">
    <source>
        <dbReference type="EMBL" id="KAA2243175.1"/>
    </source>
</evidence>
<accession>A0A5B2VVS0</accession>
<feature type="chain" id="PRO_5022801991" evidence="1">
    <location>
        <begin position="24"/>
        <end position="263"/>
    </location>
</feature>
<dbReference type="RefSeq" id="WP_149838050.1">
    <property type="nucleotide sequence ID" value="NZ_VUOC01000002.1"/>
</dbReference>
<sequence>MKYILTILAPVICLLASCAPQHKDNRAMADSLRLPSAASGDVTTVTPVAQEKKQRPKADVATIDTALFFTYLYKTYKYDSTVERRVRMTTSFNEDTISQTVRRTTTFRNKDADVTYTFNGVGIRENEFEGFDSSFVSITVNGKLITLYNDETGKVINSKDDIDFDNEPLVFVIGGKQWLLLQGSSRLAEGHFRQIMHTVLINMSSQQPRGYLLYSFGELAGNLYPKLSARGDSIQLLLTSPTADEDGSYETMIDVETVTLPLE</sequence>
<comment type="caution">
    <text evidence="2">The sequence shown here is derived from an EMBL/GenBank/DDBJ whole genome shotgun (WGS) entry which is preliminary data.</text>
</comment>
<dbReference type="AlphaFoldDB" id="A0A5B2VVS0"/>
<dbReference type="PROSITE" id="PS51257">
    <property type="entry name" value="PROKAR_LIPOPROTEIN"/>
    <property type="match status" value="1"/>
</dbReference>
<reference evidence="2 3" key="1">
    <citation type="submission" date="2019-09" db="EMBL/GenBank/DDBJ databases">
        <title>Chitinophaga ginsengihumi sp. nov., isolated from soil of ginseng rhizosphere.</title>
        <authorList>
            <person name="Lee J."/>
        </authorList>
    </citation>
    <scope>NUCLEOTIDE SEQUENCE [LARGE SCALE GENOMIC DNA]</scope>
    <source>
        <strain evidence="2 3">BN140078</strain>
    </source>
</reference>
<reference evidence="2 3" key="2">
    <citation type="submission" date="2019-09" db="EMBL/GenBank/DDBJ databases">
        <authorList>
            <person name="Jin C."/>
        </authorList>
    </citation>
    <scope>NUCLEOTIDE SEQUENCE [LARGE SCALE GENOMIC DNA]</scope>
    <source>
        <strain evidence="2 3">BN140078</strain>
    </source>
</reference>
<organism evidence="2 3">
    <name type="scientific">Chitinophaga agrisoli</name>
    <dbReference type="NCBI Taxonomy" id="2607653"/>
    <lineage>
        <taxon>Bacteria</taxon>
        <taxon>Pseudomonadati</taxon>
        <taxon>Bacteroidota</taxon>
        <taxon>Chitinophagia</taxon>
        <taxon>Chitinophagales</taxon>
        <taxon>Chitinophagaceae</taxon>
        <taxon>Chitinophaga</taxon>
    </lineage>
</organism>
<keyword evidence="3" id="KW-1185">Reference proteome</keyword>
<proteinExistence type="predicted"/>
<dbReference type="EMBL" id="VUOC01000002">
    <property type="protein sequence ID" value="KAA2243175.1"/>
    <property type="molecule type" value="Genomic_DNA"/>
</dbReference>
<feature type="signal peptide" evidence="1">
    <location>
        <begin position="1"/>
        <end position="23"/>
    </location>
</feature>
<dbReference type="Proteomes" id="UP000324611">
    <property type="component" value="Unassembled WGS sequence"/>
</dbReference>
<protein>
    <submittedName>
        <fullName evidence="2">Uncharacterized protein</fullName>
    </submittedName>
</protein>
<name>A0A5B2VVS0_9BACT</name>
<gene>
    <name evidence="2" type="ORF">F0L74_11715</name>
</gene>